<evidence type="ECO:0000313" key="1">
    <source>
        <dbReference type="EMBL" id="RVX22587.1"/>
    </source>
</evidence>
<reference evidence="1 2" key="1">
    <citation type="journal article" date="2018" name="PLoS Genet.">
        <title>Population sequencing reveals clonal diversity and ancestral inbreeding in the grapevine cultivar Chardonnay.</title>
        <authorList>
            <person name="Roach M.J."/>
            <person name="Johnson D.L."/>
            <person name="Bohlmann J."/>
            <person name="van Vuuren H.J."/>
            <person name="Jones S.J."/>
            <person name="Pretorius I.S."/>
            <person name="Schmidt S.A."/>
            <person name="Borneman A.R."/>
        </authorList>
    </citation>
    <scope>NUCLEOTIDE SEQUENCE [LARGE SCALE GENOMIC DNA]</scope>
    <source>
        <strain evidence="2">cv. Chardonnay</strain>
        <tissue evidence="1">Leaf</tissue>
    </source>
</reference>
<dbReference type="AlphaFoldDB" id="A0A438KN23"/>
<comment type="caution">
    <text evidence="1">The sequence shown here is derived from an EMBL/GenBank/DDBJ whole genome shotgun (WGS) entry which is preliminary data.</text>
</comment>
<name>A0A438KN23_VITVI</name>
<dbReference type="Proteomes" id="UP000288805">
    <property type="component" value="Unassembled WGS sequence"/>
</dbReference>
<accession>A0A438KN23</accession>
<organism evidence="1 2">
    <name type="scientific">Vitis vinifera</name>
    <name type="common">Grape</name>
    <dbReference type="NCBI Taxonomy" id="29760"/>
    <lineage>
        <taxon>Eukaryota</taxon>
        <taxon>Viridiplantae</taxon>
        <taxon>Streptophyta</taxon>
        <taxon>Embryophyta</taxon>
        <taxon>Tracheophyta</taxon>
        <taxon>Spermatophyta</taxon>
        <taxon>Magnoliopsida</taxon>
        <taxon>eudicotyledons</taxon>
        <taxon>Gunneridae</taxon>
        <taxon>Pentapetalae</taxon>
        <taxon>rosids</taxon>
        <taxon>Vitales</taxon>
        <taxon>Vitaceae</taxon>
        <taxon>Viteae</taxon>
        <taxon>Vitis</taxon>
    </lineage>
</organism>
<sequence>MKSLYNALEPGSAVPFPMGSIWNSRVRPEVHFIALEATWGKALNLDQVQRSAYLVG</sequence>
<gene>
    <name evidence="1" type="ORF">CK203_012616</name>
</gene>
<protein>
    <submittedName>
        <fullName evidence="1">Uncharacterized protein</fullName>
    </submittedName>
</protein>
<evidence type="ECO:0000313" key="2">
    <source>
        <dbReference type="Proteomes" id="UP000288805"/>
    </source>
</evidence>
<dbReference type="EMBL" id="QGNW01000003">
    <property type="protein sequence ID" value="RVX22587.1"/>
    <property type="molecule type" value="Genomic_DNA"/>
</dbReference>
<proteinExistence type="predicted"/>